<organism evidence="1 2">
    <name type="scientific">Akkermansia muciniphila</name>
    <dbReference type="NCBI Taxonomy" id="239935"/>
    <lineage>
        <taxon>Bacteria</taxon>
        <taxon>Pseudomonadati</taxon>
        <taxon>Verrucomicrobiota</taxon>
        <taxon>Verrucomicrobiia</taxon>
        <taxon>Verrucomicrobiales</taxon>
        <taxon>Akkermansiaceae</taxon>
        <taxon>Akkermansia</taxon>
    </lineage>
</organism>
<protein>
    <submittedName>
        <fullName evidence="1">Uncharacterized protein</fullName>
    </submittedName>
</protein>
<proteinExistence type="predicted"/>
<name>A0AAP8T8L9_9BACT</name>
<dbReference type="EMBL" id="PJKN01000006">
    <property type="protein sequence ID" value="PNC53954.1"/>
    <property type="molecule type" value="Genomic_DNA"/>
</dbReference>
<evidence type="ECO:0000313" key="1">
    <source>
        <dbReference type="EMBL" id="PNC53954.1"/>
    </source>
</evidence>
<evidence type="ECO:0000313" key="2">
    <source>
        <dbReference type="Proteomes" id="UP000235914"/>
    </source>
</evidence>
<reference evidence="1 2" key="1">
    <citation type="journal article" date="2017" name="BMC Genomics">
        <title>Genome sequencing of 39 Akkermansia muciniphila isolates reveals its population structure, genomic and functional diverisity, and global distribution in mammalian gut microbiotas.</title>
        <authorList>
            <person name="Guo X."/>
            <person name="Li S."/>
            <person name="Zhang J."/>
            <person name="Wu F."/>
            <person name="Li X."/>
            <person name="Wu D."/>
            <person name="Zhang M."/>
            <person name="Ou Z."/>
            <person name="Jie Z."/>
            <person name="Yan Q."/>
            <person name="Li P."/>
            <person name="Yi J."/>
            <person name="Peng Y."/>
        </authorList>
    </citation>
    <scope>NUCLEOTIDE SEQUENCE [LARGE SCALE GENOMIC DNA]</scope>
    <source>
        <strain evidence="1 2">GP43</strain>
    </source>
</reference>
<accession>A0AAP8T8L9</accession>
<comment type="caution">
    <text evidence="1">The sequence shown here is derived from an EMBL/GenBank/DDBJ whole genome shotgun (WGS) entry which is preliminary data.</text>
</comment>
<sequence>MEGDRIGDNRYFFPFSNDGFFREQGFPALLPVTDFSRKHFLRVPAFRCPGALTRYGWDAVP</sequence>
<gene>
    <name evidence="1" type="ORF">CXU09_10145</name>
</gene>
<dbReference type="Proteomes" id="UP000235914">
    <property type="component" value="Unassembled WGS sequence"/>
</dbReference>
<dbReference type="AlphaFoldDB" id="A0AAP8T8L9"/>